<evidence type="ECO:0000259" key="1">
    <source>
        <dbReference type="Pfam" id="PF00535"/>
    </source>
</evidence>
<dbReference type="CDD" id="cd06433">
    <property type="entry name" value="GT_2_WfgS_like"/>
    <property type="match status" value="1"/>
</dbReference>
<dbReference type="InterPro" id="IPR029044">
    <property type="entry name" value="Nucleotide-diphossugar_trans"/>
</dbReference>
<dbReference type="SUPFAM" id="SSF53448">
    <property type="entry name" value="Nucleotide-diphospho-sugar transferases"/>
    <property type="match status" value="1"/>
</dbReference>
<proteinExistence type="predicted"/>
<accession>A0ABW3J111</accession>
<organism evidence="2 3">
    <name type="scientific">Flavobacterium myungsuense</name>
    <dbReference type="NCBI Taxonomy" id="651823"/>
    <lineage>
        <taxon>Bacteria</taxon>
        <taxon>Pseudomonadati</taxon>
        <taxon>Bacteroidota</taxon>
        <taxon>Flavobacteriia</taxon>
        <taxon>Flavobacteriales</taxon>
        <taxon>Flavobacteriaceae</taxon>
        <taxon>Flavobacterium</taxon>
    </lineage>
</organism>
<protein>
    <submittedName>
        <fullName evidence="2">Glycosyltransferase family 2 protein</fullName>
        <ecNumber evidence="2">2.4.-.-</ecNumber>
    </submittedName>
</protein>
<reference evidence="3" key="1">
    <citation type="journal article" date="2019" name="Int. J. Syst. Evol. Microbiol.">
        <title>The Global Catalogue of Microorganisms (GCM) 10K type strain sequencing project: providing services to taxonomists for standard genome sequencing and annotation.</title>
        <authorList>
            <consortium name="The Broad Institute Genomics Platform"/>
            <consortium name="The Broad Institute Genome Sequencing Center for Infectious Disease"/>
            <person name="Wu L."/>
            <person name="Ma J."/>
        </authorList>
    </citation>
    <scope>NUCLEOTIDE SEQUENCE [LARGE SCALE GENOMIC DNA]</scope>
    <source>
        <strain evidence="3">CECT 7649</strain>
    </source>
</reference>
<keyword evidence="2" id="KW-0808">Transferase</keyword>
<dbReference type="InterPro" id="IPR001173">
    <property type="entry name" value="Glyco_trans_2-like"/>
</dbReference>
<keyword evidence="2" id="KW-0328">Glycosyltransferase</keyword>
<dbReference type="Gene3D" id="3.90.550.10">
    <property type="entry name" value="Spore Coat Polysaccharide Biosynthesis Protein SpsA, Chain A"/>
    <property type="match status" value="1"/>
</dbReference>
<dbReference type="EMBL" id="JBHTIZ010000007">
    <property type="protein sequence ID" value="MFD0983421.1"/>
    <property type="molecule type" value="Genomic_DNA"/>
</dbReference>
<dbReference type="Pfam" id="PF00535">
    <property type="entry name" value="Glycos_transf_2"/>
    <property type="match status" value="1"/>
</dbReference>
<keyword evidence="3" id="KW-1185">Reference proteome</keyword>
<dbReference type="GO" id="GO:0016757">
    <property type="term" value="F:glycosyltransferase activity"/>
    <property type="evidence" value="ECO:0007669"/>
    <property type="project" value="UniProtKB-KW"/>
</dbReference>
<name>A0ABW3J111_9FLAO</name>
<evidence type="ECO:0000313" key="3">
    <source>
        <dbReference type="Proteomes" id="UP001597051"/>
    </source>
</evidence>
<comment type="caution">
    <text evidence="2">The sequence shown here is derived from an EMBL/GenBank/DDBJ whole genome shotgun (WGS) entry which is preliminary data.</text>
</comment>
<dbReference type="EC" id="2.4.-.-" evidence="2"/>
<dbReference type="PANTHER" id="PTHR22916">
    <property type="entry name" value="GLYCOSYLTRANSFERASE"/>
    <property type="match status" value="1"/>
</dbReference>
<sequence length="272" mass="32184">MAKLSIITINYNDKVGLKKTIESVINQTWQNFEFIVIDGGSSDGGIDVIEQYKENIEYWVSEPDKGVYNAMNKGIKIAKGDFLIFMNSGDTFFNEKVLEQMEKELIDDYDIYYGDYYRVNNNSTKKRTFPEKLSFSFFYSGTLSHQSSFIRRKLFFDFFLYNEEYKIASDWEFFIYAICYKNVPYKYLNLTISNFDFTGVSSVARYKNLSIDERKQTINKYFPLFAEDYELVSVLNSKRFLQILHIQKFPFAWKIVKAVMNIILIFMPKLNK</sequence>
<evidence type="ECO:0000313" key="2">
    <source>
        <dbReference type="EMBL" id="MFD0983421.1"/>
    </source>
</evidence>
<dbReference type="PANTHER" id="PTHR22916:SF67">
    <property type="entry name" value="COLANIC ACID BIOSYNTHESIS GLYCOSYL TRANSFERASE WCAE-RELATED"/>
    <property type="match status" value="1"/>
</dbReference>
<dbReference type="RefSeq" id="WP_379753673.1">
    <property type="nucleotide sequence ID" value="NZ_JBHSYB010000008.1"/>
</dbReference>
<dbReference type="Proteomes" id="UP001597051">
    <property type="component" value="Unassembled WGS sequence"/>
</dbReference>
<feature type="domain" description="Glycosyltransferase 2-like" evidence="1">
    <location>
        <begin position="5"/>
        <end position="131"/>
    </location>
</feature>
<gene>
    <name evidence="2" type="ORF">ACFQ0S_02920</name>
</gene>